<sequence>MRADFVSGLIIKKKLLGPHTSAISGTTKRYCCKMSILNHDKMSSRVVLENDGAAYGKVTDNILPRRFTGKRKSRDRETSRPIPSSRILPYSEEKPKNQAGSRGRSATRKTQNPSGRRHFYPNLNKLQEEFSLMAFVYFRVMLAAVVLGKTKESYSTVWTNAHCPLSRC</sequence>
<dbReference type="AlphaFoldDB" id="A0A4S2KX66"/>
<organism evidence="2 3">
    <name type="scientific">Temnothorax longispinosus</name>
    <dbReference type="NCBI Taxonomy" id="300112"/>
    <lineage>
        <taxon>Eukaryota</taxon>
        <taxon>Metazoa</taxon>
        <taxon>Ecdysozoa</taxon>
        <taxon>Arthropoda</taxon>
        <taxon>Hexapoda</taxon>
        <taxon>Insecta</taxon>
        <taxon>Pterygota</taxon>
        <taxon>Neoptera</taxon>
        <taxon>Endopterygota</taxon>
        <taxon>Hymenoptera</taxon>
        <taxon>Apocrita</taxon>
        <taxon>Aculeata</taxon>
        <taxon>Formicoidea</taxon>
        <taxon>Formicidae</taxon>
        <taxon>Myrmicinae</taxon>
        <taxon>Temnothorax</taxon>
    </lineage>
</organism>
<feature type="region of interest" description="Disordered" evidence="1">
    <location>
        <begin position="66"/>
        <end position="119"/>
    </location>
</feature>
<evidence type="ECO:0000313" key="2">
    <source>
        <dbReference type="EMBL" id="TGZ52788.1"/>
    </source>
</evidence>
<name>A0A4S2KX66_9HYME</name>
<keyword evidence="3" id="KW-1185">Reference proteome</keyword>
<dbReference type="Proteomes" id="UP000310200">
    <property type="component" value="Unassembled WGS sequence"/>
</dbReference>
<comment type="caution">
    <text evidence="2">The sequence shown here is derived from an EMBL/GenBank/DDBJ whole genome shotgun (WGS) entry which is preliminary data.</text>
</comment>
<evidence type="ECO:0000256" key="1">
    <source>
        <dbReference type="SAM" id="MobiDB-lite"/>
    </source>
</evidence>
<proteinExistence type="predicted"/>
<protein>
    <submittedName>
        <fullName evidence="2">Uncharacterized protein</fullName>
    </submittedName>
</protein>
<evidence type="ECO:0000313" key="3">
    <source>
        <dbReference type="Proteomes" id="UP000310200"/>
    </source>
</evidence>
<dbReference type="EMBL" id="QBLH01001190">
    <property type="protein sequence ID" value="TGZ52788.1"/>
    <property type="molecule type" value="Genomic_DNA"/>
</dbReference>
<reference evidence="2 3" key="1">
    <citation type="journal article" date="2019" name="Philos. Trans. R. Soc. Lond., B, Biol. Sci.">
        <title>Ant behaviour and brain gene expression of defending hosts depend on the ecological success of the intruding social parasite.</title>
        <authorList>
            <person name="Kaur R."/>
            <person name="Stoldt M."/>
            <person name="Jongepier E."/>
            <person name="Feldmeyer B."/>
            <person name="Menzel F."/>
            <person name="Bornberg-Bauer E."/>
            <person name="Foitzik S."/>
        </authorList>
    </citation>
    <scope>NUCLEOTIDE SEQUENCE [LARGE SCALE GENOMIC DNA]</scope>
    <source>
        <tissue evidence="2">Whole body</tissue>
    </source>
</reference>
<accession>A0A4S2KX66</accession>
<gene>
    <name evidence="2" type="ORF">DBV15_07548</name>
</gene>